<keyword evidence="3" id="KW-1185">Reference proteome</keyword>
<dbReference type="InterPro" id="IPR032675">
    <property type="entry name" value="LRR_dom_sf"/>
</dbReference>
<dbReference type="AlphaFoldDB" id="A0A226E2E2"/>
<dbReference type="OrthoDB" id="10467588at2759"/>
<dbReference type="EMBL" id="LNIX01000008">
    <property type="protein sequence ID" value="OXA51091.1"/>
    <property type="molecule type" value="Genomic_DNA"/>
</dbReference>
<evidence type="ECO:0000313" key="3">
    <source>
        <dbReference type="Proteomes" id="UP000198287"/>
    </source>
</evidence>
<sequence>MDRVVAEGEEEVREERALYRSCLPLEIPCILNQILRYLPYQDLQSCRLVAQQFNEEACRVLRKRSKIVLSSPKRFIAFNLEMLNPLKENRYCEHFQLINAHVTTPAVTMFLDKFQKCIKSFELKDAKWSCHELTTILTETVKNLEELILHGAIPKDSPRLFMTESEEAEQNLNPILVGALSRPLVQTPQKPIPKLPNIKQLDLQLYDKLPDDEVLSQFGADLLKAAYNLEELRSRDTGKWRSKRERFQRILFELLISPEADIVLPKLRKVAFSLSPWNDEQIKRLAMKQFPLRYLSLTILPDISAHALTSLLISLKDTLTKLKLSFTSWRIMEFPVELQLHKLQHLSLDWFNGSISFISRMENLRTLVLAQIDLNEMFNESEFTKFKRPIRTLSSVEVYQHSGTPVTSSVVRNMSTLFPRVTTLVLGKLDDDSLRTVFTVYPLLESFSAIEGAFSDFGVIGVDTEIVDTFNLDYLETTHTFGHIAEIQYALAKMTLKKFILNGIVAPTFVPSISPEIRDFLTQFHDNVCRSIISHMKHRSSPPYDHDLTIYHNMRHQHRQNLFLIYEACMAEQYALQGLISIGNAI</sequence>
<accession>A0A226E2E2</accession>
<proteinExistence type="predicted"/>
<dbReference type="SUPFAM" id="SSF52047">
    <property type="entry name" value="RNI-like"/>
    <property type="match status" value="1"/>
</dbReference>
<dbReference type="InterPro" id="IPR001810">
    <property type="entry name" value="F-box_dom"/>
</dbReference>
<dbReference type="Proteomes" id="UP000198287">
    <property type="component" value="Unassembled WGS sequence"/>
</dbReference>
<dbReference type="OMA" id="CHELTTI"/>
<dbReference type="Pfam" id="PF00646">
    <property type="entry name" value="F-box"/>
    <property type="match status" value="1"/>
</dbReference>
<name>A0A226E2E2_FOLCA</name>
<organism evidence="2 3">
    <name type="scientific">Folsomia candida</name>
    <name type="common">Springtail</name>
    <dbReference type="NCBI Taxonomy" id="158441"/>
    <lineage>
        <taxon>Eukaryota</taxon>
        <taxon>Metazoa</taxon>
        <taxon>Ecdysozoa</taxon>
        <taxon>Arthropoda</taxon>
        <taxon>Hexapoda</taxon>
        <taxon>Collembola</taxon>
        <taxon>Entomobryomorpha</taxon>
        <taxon>Isotomoidea</taxon>
        <taxon>Isotomidae</taxon>
        <taxon>Proisotominae</taxon>
        <taxon>Folsomia</taxon>
    </lineage>
</organism>
<dbReference type="Gene3D" id="3.80.10.10">
    <property type="entry name" value="Ribonuclease Inhibitor"/>
    <property type="match status" value="1"/>
</dbReference>
<gene>
    <name evidence="2" type="ORF">Fcan01_14215</name>
</gene>
<reference evidence="2 3" key="1">
    <citation type="submission" date="2015-12" db="EMBL/GenBank/DDBJ databases">
        <title>The genome of Folsomia candida.</title>
        <authorList>
            <person name="Faddeeva A."/>
            <person name="Derks M.F."/>
            <person name="Anvar Y."/>
            <person name="Smit S."/>
            <person name="Van Straalen N."/>
            <person name="Roelofs D."/>
        </authorList>
    </citation>
    <scope>NUCLEOTIDE SEQUENCE [LARGE SCALE GENOMIC DNA]</scope>
    <source>
        <strain evidence="2 3">VU population</strain>
        <tissue evidence="2">Whole body</tissue>
    </source>
</reference>
<comment type="caution">
    <text evidence="2">The sequence shown here is derived from an EMBL/GenBank/DDBJ whole genome shotgun (WGS) entry which is preliminary data.</text>
</comment>
<protein>
    <recommendedName>
        <fullName evidence="1">F-box domain-containing protein</fullName>
    </recommendedName>
</protein>
<evidence type="ECO:0000313" key="2">
    <source>
        <dbReference type="EMBL" id="OXA51091.1"/>
    </source>
</evidence>
<feature type="domain" description="F-box" evidence="1">
    <location>
        <begin position="21"/>
        <end position="55"/>
    </location>
</feature>
<evidence type="ECO:0000259" key="1">
    <source>
        <dbReference type="Pfam" id="PF00646"/>
    </source>
</evidence>